<dbReference type="InterPro" id="IPR036397">
    <property type="entry name" value="RNaseH_sf"/>
</dbReference>
<gene>
    <name evidence="6" type="ORF">Tco_0978333</name>
</gene>
<dbReference type="PROSITE" id="PS50994">
    <property type="entry name" value="INTEGRASE"/>
    <property type="match status" value="1"/>
</dbReference>
<feature type="coiled-coil region" evidence="3">
    <location>
        <begin position="172"/>
        <end position="241"/>
    </location>
</feature>
<proteinExistence type="predicted"/>
<keyword evidence="3" id="KW-0175">Coiled coil</keyword>
<evidence type="ECO:0000256" key="4">
    <source>
        <dbReference type="SAM" id="MobiDB-lite"/>
    </source>
</evidence>
<dbReference type="Pfam" id="PF25597">
    <property type="entry name" value="SH3_retrovirus"/>
    <property type="match status" value="1"/>
</dbReference>
<dbReference type="InterPro" id="IPR057670">
    <property type="entry name" value="SH3_retrovirus"/>
</dbReference>
<organism evidence="6 7">
    <name type="scientific">Tanacetum coccineum</name>
    <dbReference type="NCBI Taxonomy" id="301880"/>
    <lineage>
        <taxon>Eukaryota</taxon>
        <taxon>Viridiplantae</taxon>
        <taxon>Streptophyta</taxon>
        <taxon>Embryophyta</taxon>
        <taxon>Tracheophyta</taxon>
        <taxon>Spermatophyta</taxon>
        <taxon>Magnoliopsida</taxon>
        <taxon>eudicotyledons</taxon>
        <taxon>Gunneridae</taxon>
        <taxon>Pentapetalae</taxon>
        <taxon>asterids</taxon>
        <taxon>campanulids</taxon>
        <taxon>Asterales</taxon>
        <taxon>Asteraceae</taxon>
        <taxon>Asteroideae</taxon>
        <taxon>Anthemideae</taxon>
        <taxon>Anthemidinae</taxon>
        <taxon>Tanacetum</taxon>
    </lineage>
</organism>
<dbReference type="PANTHER" id="PTHR42648">
    <property type="entry name" value="TRANSPOSASE, PUTATIVE-RELATED"/>
    <property type="match status" value="1"/>
</dbReference>
<reference evidence="6" key="1">
    <citation type="journal article" date="2022" name="Int. J. Mol. Sci.">
        <title>Draft Genome of Tanacetum Coccineum: Genomic Comparison of Closely Related Tanacetum-Family Plants.</title>
        <authorList>
            <person name="Yamashiro T."/>
            <person name="Shiraishi A."/>
            <person name="Nakayama K."/>
            <person name="Satake H."/>
        </authorList>
    </citation>
    <scope>NUCLEOTIDE SEQUENCE</scope>
</reference>
<dbReference type="InterPro" id="IPR013103">
    <property type="entry name" value="RVT_2"/>
</dbReference>
<dbReference type="Pfam" id="PF07727">
    <property type="entry name" value="RVT_2"/>
    <property type="match status" value="1"/>
</dbReference>
<dbReference type="SUPFAM" id="SSF56672">
    <property type="entry name" value="DNA/RNA polymerases"/>
    <property type="match status" value="1"/>
</dbReference>
<feature type="compositionally biased region" description="Polar residues" evidence="4">
    <location>
        <begin position="796"/>
        <end position="808"/>
    </location>
</feature>
<feature type="domain" description="Integrase catalytic" evidence="5">
    <location>
        <begin position="532"/>
        <end position="698"/>
    </location>
</feature>
<evidence type="ECO:0000256" key="3">
    <source>
        <dbReference type="SAM" id="Coils"/>
    </source>
</evidence>
<dbReference type="InterPro" id="IPR039537">
    <property type="entry name" value="Retrotran_Ty1/copia-like"/>
</dbReference>
<dbReference type="InterPro" id="IPR043502">
    <property type="entry name" value="DNA/RNA_pol_sf"/>
</dbReference>
<dbReference type="InterPro" id="IPR001584">
    <property type="entry name" value="Integrase_cat-core"/>
</dbReference>
<accession>A0ABQ5EML2</accession>
<dbReference type="Pfam" id="PF00665">
    <property type="entry name" value="rve"/>
    <property type="match status" value="1"/>
</dbReference>
<dbReference type="Proteomes" id="UP001151760">
    <property type="component" value="Unassembled WGS sequence"/>
</dbReference>
<dbReference type="Gene3D" id="3.30.420.10">
    <property type="entry name" value="Ribonuclease H-like superfamily/Ribonuclease H"/>
    <property type="match status" value="1"/>
</dbReference>
<evidence type="ECO:0000256" key="2">
    <source>
        <dbReference type="ARBA" id="ARBA00022801"/>
    </source>
</evidence>
<dbReference type="EMBL" id="BQNB010016471">
    <property type="protein sequence ID" value="GJT52176.1"/>
    <property type="molecule type" value="Genomic_DNA"/>
</dbReference>
<keyword evidence="7" id="KW-1185">Reference proteome</keyword>
<dbReference type="CDD" id="cd09272">
    <property type="entry name" value="RNase_HI_RT_Ty1"/>
    <property type="match status" value="1"/>
</dbReference>
<protein>
    <submittedName>
        <fullName evidence="6">Ribonuclease H-like domain-containing protein</fullName>
    </submittedName>
</protein>
<feature type="compositionally biased region" description="Acidic residues" evidence="4">
    <location>
        <begin position="118"/>
        <end position="128"/>
    </location>
</feature>
<evidence type="ECO:0000256" key="1">
    <source>
        <dbReference type="ARBA" id="ARBA00022723"/>
    </source>
</evidence>
<evidence type="ECO:0000259" key="5">
    <source>
        <dbReference type="PROSITE" id="PS50994"/>
    </source>
</evidence>
<dbReference type="InterPro" id="IPR012337">
    <property type="entry name" value="RNaseH-like_sf"/>
</dbReference>
<feature type="compositionally biased region" description="Basic and acidic residues" evidence="4">
    <location>
        <begin position="838"/>
        <end position="873"/>
    </location>
</feature>
<evidence type="ECO:0000313" key="6">
    <source>
        <dbReference type="EMBL" id="GJT52176.1"/>
    </source>
</evidence>
<sequence>MDRRFANMISGNATTKKTQRNLLKQQYENFTAPSSEMLDQTFDRLQKLMSQLELLDEKLSQRFPPHPYTGNFMPPTPDLSFTGLDEFVNKPVVENCKAMSSEEHHKVVRKYDDAPSIEEWESDDEEDDVSKPKTEKKTVRPSIVKNDFEMFKLLKSQNDQLLKDLKKSELMVLGYKTSLESVEEKLEFYKENESIYLQDIKGLKFEIQIGEIPIRELKKKLEIVQKEKDDIQLNVDKFEHASKIPPPYTGNFMPPTPDLSFTGLDEFANKPVVENCKAMSSEEEPKPKVKKKIVRPSIVKKELSNLNNKKKTARKTVKQVEQHRQNTHSPRVPTAALMKSGLVLVNTARQVNAAHSKTTVNAARPMSYLSKIAHSTVKRPINKNTTFKNSNINQRVNTVRGKKFNTARPKAVVNAVKGNNYNAIKASACWVWKPKHKVLDYGNPQIDLQDQGVIDSRCSRHMTGNMSYLINYEEIDEGYVAFGGNPKGGKILGKGNLVRGLPSRLFENDQTCVTCQKGKQHKASCKSKTENSISLPLHLLHMDLFGPTFIKSLTKKMYCLVVIDDYSRFTWVFFLATKDETSGILKSFITGMENLVDHKVKMIRCDNGTEFKNKEMNQFCEMKGILRQFSIARTPQQNRVVERRNMTLIKAARTMLADSKLPTTFWAEAVNTACYVQNKVLVVKPHNKTPYELFHGRTPTLSFMRPFRCPITILNTIDHLGKFDGKADEGFFVGYSLNSKAFRVFNSRTRIVEENLHIRFSESTPNAIGSGPDWLFDIDALTRTMNYEPIIAGTQSNGFVGTKASDNAGQARKETEPVKDYILLPLWTADPPYSQDPKSSHDDGSKPSSDDGKKVDEDPRKDSECNDQEKEDNVNSTNNVNAASTNEVNVVGGKTSIELPFDLNMTALKYYSIFDLSRDDGDDGVMADKTIWNNNPTKERCPKNLEEHGIKKDERGIMIRNKARLVAQGYTQEEGIDYEVVIAHDVKSVFLYGKIKEEVYVCQPPGFEDPDFPDRVYKVKKALYGLHQAPRAWYETLSTYLLDNGFQRGKIDKTLFIKRYKGDILLVQVYVDDIIFGLTKKELCIAFEKLMHEKFQMSSIGELTFFLGLKVKQKKDDIFISQDEYVKEILKKFGFTEVKTASTPMETQKPLLKMKDGKKYQVNPKVSHLHAVKRIFRYLKGQPKLSLWYPKDSPFDLVAYTDSDYAGASLDRKSTTRGCQFLGCRLISWQCKKQTVVANSTTEAEYVAASSCCGQVL</sequence>
<name>A0ABQ5EML2_9ASTR</name>
<keyword evidence="2" id="KW-0378">Hydrolase</keyword>
<dbReference type="PANTHER" id="PTHR42648:SF32">
    <property type="entry name" value="RIBONUCLEASE H-LIKE DOMAIN, GAG-PRE-INTEGRASE DOMAIN PROTEIN-RELATED"/>
    <property type="match status" value="1"/>
</dbReference>
<dbReference type="SUPFAM" id="SSF53098">
    <property type="entry name" value="Ribonuclease H-like"/>
    <property type="match status" value="1"/>
</dbReference>
<reference evidence="6" key="2">
    <citation type="submission" date="2022-01" db="EMBL/GenBank/DDBJ databases">
        <authorList>
            <person name="Yamashiro T."/>
            <person name="Shiraishi A."/>
            <person name="Satake H."/>
            <person name="Nakayama K."/>
        </authorList>
    </citation>
    <scope>NUCLEOTIDE SEQUENCE</scope>
</reference>
<comment type="caution">
    <text evidence="6">The sequence shown here is derived from an EMBL/GenBank/DDBJ whole genome shotgun (WGS) entry which is preliminary data.</text>
</comment>
<feature type="region of interest" description="Disordered" evidence="4">
    <location>
        <begin position="796"/>
        <end position="815"/>
    </location>
</feature>
<feature type="region of interest" description="Disordered" evidence="4">
    <location>
        <begin position="118"/>
        <end position="137"/>
    </location>
</feature>
<keyword evidence="1" id="KW-0479">Metal-binding</keyword>
<evidence type="ECO:0000313" key="7">
    <source>
        <dbReference type="Proteomes" id="UP001151760"/>
    </source>
</evidence>
<feature type="region of interest" description="Disordered" evidence="4">
    <location>
        <begin position="309"/>
        <end position="330"/>
    </location>
</feature>
<feature type="region of interest" description="Disordered" evidence="4">
    <location>
        <begin position="832"/>
        <end position="881"/>
    </location>
</feature>